<dbReference type="EMBL" id="WVTA01000006">
    <property type="protein sequence ID" value="KAK3208988.1"/>
    <property type="molecule type" value="Genomic_DNA"/>
</dbReference>
<evidence type="ECO:0000313" key="2">
    <source>
        <dbReference type="Proteomes" id="UP001280581"/>
    </source>
</evidence>
<evidence type="ECO:0008006" key="3">
    <source>
        <dbReference type="Google" id="ProtNLM"/>
    </source>
</evidence>
<reference evidence="1 2" key="1">
    <citation type="submission" date="2021-02" db="EMBL/GenBank/DDBJ databases">
        <title>Genome assembly of Pseudopithomyces chartarum.</title>
        <authorList>
            <person name="Jauregui R."/>
            <person name="Singh J."/>
            <person name="Voisey C."/>
        </authorList>
    </citation>
    <scope>NUCLEOTIDE SEQUENCE [LARGE SCALE GENOMIC DNA]</scope>
    <source>
        <strain evidence="1 2">AGR01</strain>
    </source>
</reference>
<protein>
    <recommendedName>
        <fullName evidence="3">SnoaL-like domain-containing protein</fullName>
    </recommendedName>
</protein>
<comment type="caution">
    <text evidence="1">The sequence shown here is derived from an EMBL/GenBank/DDBJ whole genome shotgun (WGS) entry which is preliminary data.</text>
</comment>
<proteinExistence type="predicted"/>
<dbReference type="InterPro" id="IPR032710">
    <property type="entry name" value="NTF2-like_dom_sf"/>
</dbReference>
<dbReference type="SUPFAM" id="SSF54427">
    <property type="entry name" value="NTF2-like"/>
    <property type="match status" value="1"/>
</dbReference>
<dbReference type="AlphaFoldDB" id="A0AAN6LWJ4"/>
<name>A0AAN6LWJ4_9PLEO</name>
<dbReference type="Gene3D" id="3.10.450.50">
    <property type="match status" value="1"/>
</dbReference>
<keyword evidence="2" id="KW-1185">Reference proteome</keyword>
<evidence type="ECO:0000313" key="1">
    <source>
        <dbReference type="EMBL" id="KAK3208988.1"/>
    </source>
</evidence>
<organism evidence="1 2">
    <name type="scientific">Pseudopithomyces chartarum</name>
    <dbReference type="NCBI Taxonomy" id="1892770"/>
    <lineage>
        <taxon>Eukaryota</taxon>
        <taxon>Fungi</taxon>
        <taxon>Dikarya</taxon>
        <taxon>Ascomycota</taxon>
        <taxon>Pezizomycotina</taxon>
        <taxon>Dothideomycetes</taxon>
        <taxon>Pleosporomycetidae</taxon>
        <taxon>Pleosporales</taxon>
        <taxon>Massarineae</taxon>
        <taxon>Didymosphaeriaceae</taxon>
        <taxon>Pseudopithomyces</taxon>
    </lineage>
</organism>
<dbReference type="Proteomes" id="UP001280581">
    <property type="component" value="Unassembled WGS sequence"/>
</dbReference>
<accession>A0AAN6LWJ4</accession>
<gene>
    <name evidence="1" type="ORF">GRF29_69g336643</name>
</gene>
<sequence length="166" mass="18781">MAPSEPTPPASANERYKALFATAVEFIHSLDQDPNQKLRMDIDRVRAVRTTNFEHSFGHNNFVASKPPLQKPKSVDGFVEHLKTMAPKLESWDTDITDVVVDENRSVCTVRASYYMKPLGADHAVENDLVWWLWMEEGGKKVEKAVEFIDPTAMAKIMEIMMAAKS</sequence>